<evidence type="ECO:0000256" key="1">
    <source>
        <dbReference type="SAM" id="MobiDB-lite"/>
    </source>
</evidence>
<dbReference type="InterPro" id="IPR010093">
    <property type="entry name" value="SinI_DNA-bd"/>
</dbReference>
<evidence type="ECO:0000259" key="2">
    <source>
        <dbReference type="Pfam" id="PF12728"/>
    </source>
</evidence>
<organism evidence="3 4">
    <name type="scientific">Saccharopolyspora shandongensis</name>
    <dbReference type="NCBI Taxonomy" id="418495"/>
    <lineage>
        <taxon>Bacteria</taxon>
        <taxon>Bacillati</taxon>
        <taxon>Actinomycetota</taxon>
        <taxon>Actinomycetes</taxon>
        <taxon>Pseudonocardiales</taxon>
        <taxon>Pseudonocardiaceae</taxon>
        <taxon>Saccharopolyspora</taxon>
    </lineage>
</organism>
<evidence type="ECO:0000313" key="3">
    <source>
        <dbReference type="EMBL" id="SDX91576.1"/>
    </source>
</evidence>
<keyword evidence="4" id="KW-1185">Reference proteome</keyword>
<dbReference type="NCBIfam" id="TIGR01764">
    <property type="entry name" value="excise"/>
    <property type="match status" value="1"/>
</dbReference>
<dbReference type="Proteomes" id="UP000199529">
    <property type="component" value="Unassembled WGS sequence"/>
</dbReference>
<feature type="region of interest" description="Disordered" evidence="1">
    <location>
        <begin position="1"/>
        <end position="84"/>
    </location>
</feature>
<dbReference type="STRING" id="418495.SAMN05216215_101760"/>
<accession>A0A1H3FKP1</accession>
<dbReference type="GO" id="GO:0003677">
    <property type="term" value="F:DNA binding"/>
    <property type="evidence" value="ECO:0007669"/>
    <property type="project" value="InterPro"/>
</dbReference>
<feature type="compositionally biased region" description="Polar residues" evidence="1">
    <location>
        <begin position="1"/>
        <end position="10"/>
    </location>
</feature>
<proteinExistence type="predicted"/>
<dbReference type="InterPro" id="IPR041657">
    <property type="entry name" value="HTH_17"/>
</dbReference>
<protein>
    <submittedName>
        <fullName evidence="3">DNA binding domain-containing protein, excisionase family</fullName>
    </submittedName>
</protein>
<reference evidence="4" key="1">
    <citation type="submission" date="2016-10" db="EMBL/GenBank/DDBJ databases">
        <authorList>
            <person name="Varghese N."/>
            <person name="Submissions S."/>
        </authorList>
    </citation>
    <scope>NUCLEOTIDE SEQUENCE [LARGE SCALE GENOMIC DNA]</scope>
    <source>
        <strain evidence="4">CGMCC 4.3530</strain>
    </source>
</reference>
<evidence type="ECO:0000313" key="4">
    <source>
        <dbReference type="Proteomes" id="UP000199529"/>
    </source>
</evidence>
<name>A0A1H3FKP1_9PSEU</name>
<dbReference type="EMBL" id="FNOK01000017">
    <property type="protein sequence ID" value="SDX91576.1"/>
    <property type="molecule type" value="Genomic_DNA"/>
</dbReference>
<sequence>MIRSQHTNRPARQGIAEGIRQGVAGEAGNSPSRVPSAIPSVRPAQTSQEGTREGRERAAGIPRKTGSAGAAVDSLPVPRQPEEEPRVLLTVEAAARRLSVSRTTMFRLLKSGAVASVRIGHARRVPAEAITAYVERLAAEQHAA</sequence>
<dbReference type="AlphaFoldDB" id="A0A1H3FKP1"/>
<feature type="domain" description="Helix-turn-helix" evidence="2">
    <location>
        <begin position="88"/>
        <end position="136"/>
    </location>
</feature>
<dbReference type="Pfam" id="PF12728">
    <property type="entry name" value="HTH_17"/>
    <property type="match status" value="1"/>
</dbReference>
<gene>
    <name evidence="3" type="ORF">SAMN05216215_101760</name>
</gene>